<dbReference type="SUPFAM" id="SSF53187">
    <property type="entry name" value="Zn-dependent exopeptidases"/>
    <property type="match status" value="1"/>
</dbReference>
<dbReference type="GO" id="GO:0004177">
    <property type="term" value="F:aminopeptidase activity"/>
    <property type="evidence" value="ECO:0007669"/>
    <property type="project" value="UniProtKB-KW"/>
</dbReference>
<dbReference type="SUPFAM" id="SSF101821">
    <property type="entry name" value="Aminopeptidase/glucanase lid domain"/>
    <property type="match status" value="1"/>
</dbReference>
<evidence type="ECO:0000256" key="5">
    <source>
        <dbReference type="ARBA" id="ARBA00022801"/>
    </source>
</evidence>
<reference evidence="6" key="1">
    <citation type="submission" date="2018-05" db="EMBL/GenBank/DDBJ databases">
        <authorList>
            <person name="Lanie J.A."/>
            <person name="Ng W.-L."/>
            <person name="Kazmierczak K.M."/>
            <person name="Andrzejewski T.M."/>
            <person name="Davidsen T.M."/>
            <person name="Wayne K.J."/>
            <person name="Tettelin H."/>
            <person name="Glass J.I."/>
            <person name="Rusch D."/>
            <person name="Podicherti R."/>
            <person name="Tsui H.-C.T."/>
            <person name="Winkler M.E."/>
        </authorList>
    </citation>
    <scope>NUCLEOTIDE SEQUENCE</scope>
</reference>
<keyword evidence="2" id="KW-0031">Aminopeptidase</keyword>
<dbReference type="Pfam" id="PF05343">
    <property type="entry name" value="Peptidase_M42"/>
    <property type="match status" value="1"/>
</dbReference>
<evidence type="ECO:0000313" key="6">
    <source>
        <dbReference type="EMBL" id="SVA38821.1"/>
    </source>
</evidence>
<dbReference type="InterPro" id="IPR008007">
    <property type="entry name" value="Peptidase_M42"/>
</dbReference>
<dbReference type="InterPro" id="IPR023367">
    <property type="entry name" value="Peptidase_M42_dom2"/>
</dbReference>
<protein>
    <recommendedName>
        <fullName evidence="7">Peptidase M42 family protein</fullName>
    </recommendedName>
</protein>
<keyword evidence="5" id="KW-0378">Hydrolase</keyword>
<keyword evidence="4" id="KW-0479">Metal-binding</keyword>
<evidence type="ECO:0000256" key="4">
    <source>
        <dbReference type="ARBA" id="ARBA00022723"/>
    </source>
</evidence>
<dbReference type="AlphaFoldDB" id="A0A381VFM6"/>
<sequence>MSQEEKKEIEVLVKDLCLIPGLSGYEDGVRLFLQEKLKSNNINYASDLLGNLIVTLPGNKNYPSVMLFAHMDQLGFVVKKIEDNGMIRIERVGGVSEKALASQEVVIISKSGKKYFGVIGNKSHHATTQDEKYLVLSYKEMFVDAGFETKKEVELQGINIGSPITFSPKIRNISENCLVGTAIDDRAGCAVILEVAKAISSDVNRPTVHIVFSVQEEFNLRGVLPVAQTLLPDMAIQIDLMLASDTPDMKHAGDIQLGKGPCMSMYSFHGRGTLNGVIPHPKLVNHIENVALKSSIHLQRSATTGILTDSSYVQLVDKGIAVIDMGFPMRYSHSSNEVCDLRDLVQLKKLLILSIKSIDESFSLSRD</sequence>
<keyword evidence="3" id="KW-0645">Protease</keyword>
<dbReference type="GO" id="GO:0046872">
    <property type="term" value="F:metal ion binding"/>
    <property type="evidence" value="ECO:0007669"/>
    <property type="project" value="UniProtKB-KW"/>
</dbReference>
<dbReference type="InterPro" id="IPR051464">
    <property type="entry name" value="Peptidase_M42_aminopept"/>
</dbReference>
<gene>
    <name evidence="6" type="ORF">METZ01_LOCUS91675</name>
</gene>
<dbReference type="PANTHER" id="PTHR32481:SF0">
    <property type="entry name" value="AMINOPEPTIDASE YPDE-RELATED"/>
    <property type="match status" value="1"/>
</dbReference>
<evidence type="ECO:0008006" key="7">
    <source>
        <dbReference type="Google" id="ProtNLM"/>
    </source>
</evidence>
<evidence type="ECO:0000256" key="2">
    <source>
        <dbReference type="ARBA" id="ARBA00022438"/>
    </source>
</evidence>
<dbReference type="PANTHER" id="PTHR32481">
    <property type="entry name" value="AMINOPEPTIDASE"/>
    <property type="match status" value="1"/>
</dbReference>
<proteinExistence type="inferred from homology"/>
<name>A0A381VFM6_9ZZZZ</name>
<dbReference type="PIRSF" id="PIRSF001123">
    <property type="entry name" value="PepA_GA"/>
    <property type="match status" value="1"/>
</dbReference>
<evidence type="ECO:0000256" key="3">
    <source>
        <dbReference type="ARBA" id="ARBA00022670"/>
    </source>
</evidence>
<organism evidence="6">
    <name type="scientific">marine metagenome</name>
    <dbReference type="NCBI Taxonomy" id="408172"/>
    <lineage>
        <taxon>unclassified sequences</taxon>
        <taxon>metagenomes</taxon>
        <taxon>ecological metagenomes</taxon>
    </lineage>
</organism>
<dbReference type="Gene3D" id="2.40.30.40">
    <property type="entry name" value="Peptidase M42, domain 2"/>
    <property type="match status" value="1"/>
</dbReference>
<evidence type="ECO:0000256" key="1">
    <source>
        <dbReference type="ARBA" id="ARBA00006272"/>
    </source>
</evidence>
<dbReference type="GO" id="GO:0006508">
    <property type="term" value="P:proteolysis"/>
    <property type="evidence" value="ECO:0007669"/>
    <property type="project" value="UniProtKB-KW"/>
</dbReference>
<comment type="similarity">
    <text evidence="1">Belongs to the peptidase M42 family.</text>
</comment>
<accession>A0A381VFM6</accession>
<dbReference type="EMBL" id="UINC01008634">
    <property type="protein sequence ID" value="SVA38821.1"/>
    <property type="molecule type" value="Genomic_DNA"/>
</dbReference>
<dbReference type="Gene3D" id="3.40.630.10">
    <property type="entry name" value="Zn peptidases"/>
    <property type="match status" value="1"/>
</dbReference>